<dbReference type="Proteomes" id="UP000009026">
    <property type="component" value="Chromosome"/>
</dbReference>
<dbReference type="KEGG" id="mym:A176_005260"/>
<evidence type="ECO:0000313" key="3">
    <source>
        <dbReference type="Proteomes" id="UP000009026"/>
    </source>
</evidence>
<sequence length="1208" mass="130525">MSAPTFLAVQAGSPLYFLEVGPALGDYRIGYVADVDVTPPETVTLAETWKEYPGVYLLLGAAPTDTARFIADLRGLLATQPLALTRLLLLDDPNAPPNQWRFDRLAVRQTGAEAETAALAPFPLRNLSLFIQAGLPFGLNDAEDGLRVDNAAGQCFFTTDDGQQTLTGVGATVELPFTGPSAGCFRFTLTLRDTTGLDALDAGLRFFTDAAFPGLLQSLRYPLFAVGAGGLALDTSVDPLHPLLPERTSFGLLSPGTETGPALESYFRTHLGHPIALKPTRAAGASADPRFVLGVRKQSAEPQQSDPYYLTPLGAFEVVLPTGANAERGASGETAGRMMCGTAGVEYLGLPATAGSLLHFFPDHPAYMPPDAAAAVTTQAQANTRRARPRSALASAREAPLTTVATTSWAYVTPPPGGGQVGYFAQPGDASLFQPDPALYLGYMEVPAGTLPPIATTPPPRSARPTFRQKVAGDAPVPTAFPLAPYAGVITEDLAPFRLMENGAISPARRDAVLRLTLPAQETRRAQRAFALADDDKLGTTPQGLLARFDSTLQDWKALTLAQTDGGTQQLQWTQLTGPLRAALQTNQLFLVISDAYGFLSSGSINYELTPTSFVRLGTEGMVPPDVLAKVKPLEGRRLPDLTSYEAALQAVLSPTEYTQYRDVFLRFGAFSQLRIREWTFDLSPYEWASRQTLVVFKFFGEKLSTLAADPARWTAAADFNRDVNTTREQLVTFLADAASRDDPDFESFNRLAEDPSWNGILFLNVRVPLASLPPQLVGLAAGIDPEAFNAHHVGINVNPLAKDLSNLAIQDSSLFGLIAYESPGDLFFEDRPYEYKVSSLKTLFRNSLIQRFSSQVLLMVNQLFGEPGTLVGSTHGNNLLLDGTYQRQGEQDSYVFLRQGEDIFTMKSGVFDNIEVQQTQFVTVNPPTNGAAIAPIQARFQLWGTLRFKALAGFDAFSFGPTRGVDGELLVDGGLRFANLALDLTFNPQVLTDKVFTFNAGQLSFDLSRSRARETSLFQRFPVTLAGLIQAAEGTTPQSLGFTSVDAPLGQSAVKYPWFGLQFLIDLGTPGALAARMDFRAMLLVAWAPNPRGLSFFLGLSLPGMTGGKREITLQGALKVAVGGFEFTVSPESEFMLRFNNIALKFFLLRFPPSGQTTAYLFGNPNRENTDKALGWYAAYAKPGFTPPRPTNPPPPALPPSTREGAE</sequence>
<protein>
    <submittedName>
        <fullName evidence="2">Uncharacterized protein</fullName>
    </submittedName>
</protein>
<dbReference type="eggNOG" id="ENOG502Z90A">
    <property type="taxonomic scope" value="Bacteria"/>
</dbReference>
<dbReference type="STRING" id="1297742.A176_005260"/>
<accession>A0A0H4X379</accession>
<gene>
    <name evidence="2" type="ORF">A176_005260</name>
</gene>
<organism evidence="2 3">
    <name type="scientific">Pseudomyxococcus hansupus</name>
    <dbReference type="NCBI Taxonomy" id="1297742"/>
    <lineage>
        <taxon>Bacteria</taxon>
        <taxon>Pseudomonadati</taxon>
        <taxon>Myxococcota</taxon>
        <taxon>Myxococcia</taxon>
        <taxon>Myxococcales</taxon>
        <taxon>Cystobacterineae</taxon>
        <taxon>Myxococcaceae</taxon>
        <taxon>Pseudomyxococcus</taxon>
    </lineage>
</organism>
<evidence type="ECO:0000256" key="1">
    <source>
        <dbReference type="SAM" id="MobiDB-lite"/>
    </source>
</evidence>
<keyword evidence="3" id="KW-1185">Reference proteome</keyword>
<evidence type="ECO:0000313" key="2">
    <source>
        <dbReference type="EMBL" id="AKQ68348.1"/>
    </source>
</evidence>
<dbReference type="PATRIC" id="fig|1297742.4.peg.5343"/>
<proteinExistence type="predicted"/>
<feature type="compositionally biased region" description="Pro residues" evidence="1">
    <location>
        <begin position="1186"/>
        <end position="1200"/>
    </location>
</feature>
<dbReference type="EMBL" id="CP012109">
    <property type="protein sequence ID" value="AKQ68348.1"/>
    <property type="molecule type" value="Genomic_DNA"/>
</dbReference>
<dbReference type="AlphaFoldDB" id="A0A0H4X379"/>
<reference evidence="2 3" key="1">
    <citation type="journal article" date="2016" name="PLoS ONE">
        <title>Complete Genome Sequence and Comparative Genomics of a Novel Myxobacterium Myxococcus hansupus.</title>
        <authorList>
            <person name="Sharma G."/>
            <person name="Narwani T."/>
            <person name="Subramanian S."/>
        </authorList>
    </citation>
    <scope>NUCLEOTIDE SEQUENCE [LARGE SCALE GENOMIC DNA]</scope>
    <source>
        <strain evidence="3">mixupus</strain>
    </source>
</reference>
<dbReference type="RefSeq" id="WP_002633141.1">
    <property type="nucleotide sequence ID" value="NZ_CP012109.1"/>
</dbReference>
<dbReference type="OrthoDB" id="580741at2"/>
<name>A0A0H4X379_9BACT</name>
<feature type="region of interest" description="Disordered" evidence="1">
    <location>
        <begin position="1185"/>
        <end position="1208"/>
    </location>
</feature>